<gene>
    <name evidence="2" type="ORF">DICPUDRAFT_83748</name>
</gene>
<feature type="transmembrane region" description="Helical" evidence="1">
    <location>
        <begin position="20"/>
        <end position="43"/>
    </location>
</feature>
<keyword evidence="3" id="KW-1185">Reference proteome</keyword>
<reference evidence="3" key="1">
    <citation type="journal article" date="2011" name="Genome Biol.">
        <title>Comparative genomics of the social amoebae Dictyostelium discoideum and Dictyostelium purpureum.</title>
        <authorList>
            <consortium name="US DOE Joint Genome Institute (JGI-PGF)"/>
            <person name="Sucgang R."/>
            <person name="Kuo A."/>
            <person name="Tian X."/>
            <person name="Salerno W."/>
            <person name="Parikh A."/>
            <person name="Feasley C.L."/>
            <person name="Dalin E."/>
            <person name="Tu H."/>
            <person name="Huang E."/>
            <person name="Barry K."/>
            <person name="Lindquist E."/>
            <person name="Shapiro H."/>
            <person name="Bruce D."/>
            <person name="Schmutz J."/>
            <person name="Salamov A."/>
            <person name="Fey P."/>
            <person name="Gaudet P."/>
            <person name="Anjard C."/>
            <person name="Babu M.M."/>
            <person name="Basu S."/>
            <person name="Bushmanova Y."/>
            <person name="van der Wel H."/>
            <person name="Katoh-Kurasawa M."/>
            <person name="Dinh C."/>
            <person name="Coutinho P.M."/>
            <person name="Saito T."/>
            <person name="Elias M."/>
            <person name="Schaap P."/>
            <person name="Kay R.R."/>
            <person name="Henrissat B."/>
            <person name="Eichinger L."/>
            <person name="Rivero F."/>
            <person name="Putnam N.H."/>
            <person name="West C.M."/>
            <person name="Loomis W.F."/>
            <person name="Chisholm R.L."/>
            <person name="Shaulsky G."/>
            <person name="Strassmann J.E."/>
            <person name="Queller D.C."/>
            <person name="Kuspa A."/>
            <person name="Grigoriev I.V."/>
        </authorList>
    </citation>
    <scope>NUCLEOTIDE SEQUENCE [LARGE SCALE GENOMIC DNA]</scope>
    <source>
        <strain evidence="3">QSDP1</strain>
    </source>
</reference>
<keyword evidence="1" id="KW-0812">Transmembrane</keyword>
<sequence>MQENTQETIVRKESNDENPLVFLLPIILGLALFVLIGGTYLTFKIFKYPDNNPDEEESLCDNQSLDGHQLVSIEENIFQDGDDKFSIKSDNIINNSLDQDPHIQINID</sequence>
<proteinExistence type="predicted"/>
<evidence type="ECO:0000313" key="3">
    <source>
        <dbReference type="Proteomes" id="UP000001064"/>
    </source>
</evidence>
<dbReference type="RefSeq" id="XP_003293176.1">
    <property type="nucleotide sequence ID" value="XM_003293128.1"/>
</dbReference>
<dbReference type="VEuPathDB" id="AmoebaDB:DICPUDRAFT_83748"/>
<keyword evidence="1" id="KW-0472">Membrane</keyword>
<dbReference type="EMBL" id="GL871340">
    <property type="protein sequence ID" value="EGC30297.1"/>
    <property type="molecule type" value="Genomic_DNA"/>
</dbReference>
<organism evidence="2 3">
    <name type="scientific">Dictyostelium purpureum</name>
    <name type="common">Slime mold</name>
    <dbReference type="NCBI Taxonomy" id="5786"/>
    <lineage>
        <taxon>Eukaryota</taxon>
        <taxon>Amoebozoa</taxon>
        <taxon>Evosea</taxon>
        <taxon>Eumycetozoa</taxon>
        <taxon>Dictyostelia</taxon>
        <taxon>Dictyosteliales</taxon>
        <taxon>Dictyosteliaceae</taxon>
        <taxon>Dictyostelium</taxon>
    </lineage>
</organism>
<dbReference type="InParanoid" id="F1A0H8"/>
<dbReference type="Proteomes" id="UP000001064">
    <property type="component" value="Unassembled WGS sequence"/>
</dbReference>
<dbReference type="KEGG" id="dpp:DICPUDRAFT_83748"/>
<dbReference type="GeneID" id="10510795"/>
<dbReference type="AlphaFoldDB" id="F1A0H8"/>
<evidence type="ECO:0000256" key="1">
    <source>
        <dbReference type="SAM" id="Phobius"/>
    </source>
</evidence>
<protein>
    <submittedName>
        <fullName evidence="2">Uncharacterized protein</fullName>
    </submittedName>
</protein>
<evidence type="ECO:0000313" key="2">
    <source>
        <dbReference type="EMBL" id="EGC30297.1"/>
    </source>
</evidence>
<name>F1A0H8_DICPU</name>
<keyword evidence="1" id="KW-1133">Transmembrane helix</keyword>
<accession>F1A0H8</accession>